<feature type="repeat" description="RCC1" evidence="3">
    <location>
        <begin position="154"/>
        <end position="205"/>
    </location>
</feature>
<dbReference type="InterPro" id="IPR000408">
    <property type="entry name" value="Reg_chr_condens"/>
</dbReference>
<dbReference type="InterPro" id="IPR036770">
    <property type="entry name" value="Ankyrin_rpt-contain_sf"/>
</dbReference>
<evidence type="ECO:0000256" key="2">
    <source>
        <dbReference type="PROSITE-ProRule" id="PRU00023"/>
    </source>
</evidence>
<dbReference type="InterPro" id="IPR058923">
    <property type="entry name" value="RCC1-like_dom"/>
</dbReference>
<dbReference type="SUPFAM" id="SSF50985">
    <property type="entry name" value="RCC1/BLIP-II"/>
    <property type="match status" value="2"/>
</dbReference>
<dbReference type="Pfam" id="PF25390">
    <property type="entry name" value="WD40_RLD"/>
    <property type="match status" value="1"/>
</dbReference>
<dbReference type="AlphaFoldDB" id="A5BLY7"/>
<dbReference type="SUPFAM" id="SSF48403">
    <property type="entry name" value="Ankyrin repeat"/>
    <property type="match status" value="1"/>
</dbReference>
<dbReference type="InterPro" id="IPR002110">
    <property type="entry name" value="Ankyrin_rpt"/>
</dbReference>
<reference evidence="5" key="1">
    <citation type="journal article" date="2007" name="PLoS ONE">
        <title>The first genome sequence of an elite grapevine cultivar (Pinot noir Vitis vinifera L.): coping with a highly heterozygous genome.</title>
        <authorList>
            <person name="Velasco R."/>
            <person name="Zharkikh A."/>
            <person name="Troggio M."/>
            <person name="Cartwright D.A."/>
            <person name="Cestaro A."/>
            <person name="Pruss D."/>
            <person name="Pindo M."/>
            <person name="FitzGerald L.M."/>
            <person name="Vezzulli S."/>
            <person name="Reid J."/>
            <person name="Malacarne G."/>
            <person name="Iliev D."/>
            <person name="Coppola G."/>
            <person name="Wardell B."/>
            <person name="Micheletti D."/>
            <person name="Macalma T."/>
            <person name="Facci M."/>
            <person name="Mitchell J.T."/>
            <person name="Perazzolli M."/>
            <person name="Eldredge G."/>
            <person name="Gatto P."/>
            <person name="Oyzerski R."/>
            <person name="Moretto M."/>
            <person name="Gutin N."/>
            <person name="Stefanini M."/>
            <person name="Chen Y."/>
            <person name="Segala C."/>
            <person name="Davenport C."/>
            <person name="Dematte L."/>
            <person name="Mraz A."/>
            <person name="Battilana J."/>
            <person name="Stormo K."/>
            <person name="Costa F."/>
            <person name="Tao Q."/>
            <person name="Si-Ammour A."/>
            <person name="Harkins T."/>
            <person name="Lackey A."/>
            <person name="Perbost C."/>
            <person name="Taillon B."/>
            <person name="Stella A."/>
            <person name="Solovyev V."/>
            <person name="Fawcett J.A."/>
            <person name="Sterck L."/>
            <person name="Vandepoele K."/>
            <person name="Grando S.M."/>
            <person name="Toppo S."/>
            <person name="Moser C."/>
            <person name="Lanchbury J."/>
            <person name="Bogden R."/>
            <person name="Skolnick M."/>
            <person name="Sgaramella V."/>
            <person name="Bhatnagar S.K."/>
            <person name="Fontana P."/>
            <person name="Gutin A."/>
            <person name="Van de Peer Y."/>
            <person name="Salamini F."/>
            <person name="Viola R."/>
        </authorList>
    </citation>
    <scope>NUCLEOTIDE SEQUENCE</scope>
</reference>
<feature type="repeat" description="RCC1" evidence="3">
    <location>
        <begin position="265"/>
        <end position="315"/>
    </location>
</feature>
<evidence type="ECO:0000256" key="3">
    <source>
        <dbReference type="PROSITE-ProRule" id="PRU00235"/>
    </source>
</evidence>
<dbReference type="InterPro" id="IPR051625">
    <property type="entry name" value="Signaling_Regulatory_Domain"/>
</dbReference>
<feature type="repeat" description="RCC1" evidence="3">
    <location>
        <begin position="370"/>
        <end position="423"/>
    </location>
</feature>
<dbReference type="PROSITE" id="PS50297">
    <property type="entry name" value="ANK_REP_REGION"/>
    <property type="match status" value="2"/>
</dbReference>
<organism evidence="5">
    <name type="scientific">Vitis vinifera</name>
    <name type="common">Grape</name>
    <dbReference type="NCBI Taxonomy" id="29760"/>
    <lineage>
        <taxon>Eukaryota</taxon>
        <taxon>Viridiplantae</taxon>
        <taxon>Streptophyta</taxon>
        <taxon>Embryophyta</taxon>
        <taxon>Tracheophyta</taxon>
        <taxon>Spermatophyta</taxon>
        <taxon>Magnoliopsida</taxon>
        <taxon>eudicotyledons</taxon>
        <taxon>Gunneridae</taxon>
        <taxon>Pentapetalae</taxon>
        <taxon>rosids</taxon>
        <taxon>Vitales</taxon>
        <taxon>Vitaceae</taxon>
        <taxon>Viteae</taxon>
        <taxon>Vitis</taxon>
    </lineage>
</organism>
<evidence type="ECO:0000256" key="1">
    <source>
        <dbReference type="ARBA" id="ARBA00022737"/>
    </source>
</evidence>
<dbReference type="OrthoDB" id="1893551at2759"/>
<dbReference type="PROSITE" id="PS50012">
    <property type="entry name" value="RCC1_3"/>
    <property type="match status" value="5"/>
</dbReference>
<feature type="repeat" description="ANK" evidence="2">
    <location>
        <begin position="62"/>
        <end position="94"/>
    </location>
</feature>
<dbReference type="SMART" id="SM00248">
    <property type="entry name" value="ANK"/>
    <property type="match status" value="2"/>
</dbReference>
<dbReference type="PANTHER" id="PTHR22872:SF2">
    <property type="entry name" value="INHIBITOR OF BRUTON TYROSINE KINASE"/>
    <property type="match status" value="1"/>
</dbReference>
<feature type="repeat" description="RCC1" evidence="3">
    <location>
        <begin position="316"/>
        <end position="369"/>
    </location>
</feature>
<dbReference type="Gene3D" id="1.25.40.20">
    <property type="entry name" value="Ankyrin repeat-containing domain"/>
    <property type="match status" value="1"/>
</dbReference>
<dbReference type="PROSITE" id="PS50088">
    <property type="entry name" value="ANK_REPEAT"/>
    <property type="match status" value="2"/>
</dbReference>
<feature type="repeat" description="RCC1" evidence="3">
    <location>
        <begin position="206"/>
        <end position="264"/>
    </location>
</feature>
<name>A5BLY7_VITVI</name>
<evidence type="ECO:0000313" key="5">
    <source>
        <dbReference type="EMBL" id="CAN63618.1"/>
    </source>
</evidence>
<keyword evidence="2" id="KW-0040">ANK repeat</keyword>
<dbReference type="ExpressionAtlas" id="A5BLY7">
    <property type="expression patterns" value="baseline and differential"/>
</dbReference>
<proteinExistence type="predicted"/>
<gene>
    <name evidence="5" type="ORF">VITISV_038963</name>
</gene>
<evidence type="ECO:0000259" key="4">
    <source>
        <dbReference type="Pfam" id="PF25390"/>
    </source>
</evidence>
<accession>A5BLY7</accession>
<dbReference type="PRINTS" id="PR00633">
    <property type="entry name" value="RCCNDNSATION"/>
</dbReference>
<keyword evidence="1" id="KW-0677">Repeat</keyword>
<dbReference type="Pfam" id="PF12796">
    <property type="entry name" value="Ank_2"/>
    <property type="match status" value="1"/>
</dbReference>
<dbReference type="PANTHER" id="PTHR22872">
    <property type="entry name" value="BTK-BINDING PROTEIN-RELATED"/>
    <property type="match status" value="1"/>
</dbReference>
<dbReference type="Gene3D" id="2.130.10.30">
    <property type="entry name" value="Regulator of chromosome condensation 1/beta-lactamase-inhibitor protein II"/>
    <property type="match status" value="2"/>
</dbReference>
<dbReference type="InterPro" id="IPR009091">
    <property type="entry name" value="RCC1/BLIP-II"/>
</dbReference>
<dbReference type="EMBL" id="AM464085">
    <property type="protein sequence ID" value="CAN63618.1"/>
    <property type="molecule type" value="Genomic_DNA"/>
</dbReference>
<feature type="repeat" description="ANK" evidence="2">
    <location>
        <begin position="96"/>
        <end position="128"/>
    </location>
</feature>
<sequence>MEGLVPPPGQKQNHHTAARKIVSSASLTDLWLLVREGSLADVDLALVQLKKNGGNINSRNSFGLTPLHIATWRNHIPIVRRLLAAGADPDARDGESGWSSLHRALHFGHLAVASILLQSGASITLEDSRSRIPVDLVSGPVFQVVGSERDSVATELFSWGSGVNYQLGTGNTHIQKLPCKVDSLHGTFIKSVSAAKFHSVAVSARGEVYTWGFGRGGRLGHPEFDIHSGQAAVITPRQVTMGLGSRRVKAIAAAKHHTVVATEGGEVFTWGSNREGQLGYTSVDTQPIPRRVSSLKSKIVAVAAANKHTAVISESGEVFTWGCNKKGQLGYGTSNSASNYTPRVVEYLKGKVLKGVAAAKYHTIVLGADGEIFTWGHRLVTPRRVVIVRNLKKNGSTPLKFHQRLHVVSIAAGMVHSMALTEDGAIFYWVSSDPDLRCQQVYSLCGRTVSSISAGKYWIAAVTATGDVYMWDGKKDKDTTPVATRLHGVKRSTSVSVGETHLLIVGSLYHPAYPPSVAKNPQKVKPKVGDELEELDEDFMFNDMESDGVLSTVQKDDAGNRTIPSLKSLCEKVAAECLVEPRNAVQMLEIADSLGADDLKKHCEHQVSGLVPNKGQEAVAPVYILYKANHQESLRSLSIFSLFPSNFEDPSQV</sequence>
<protein>
    <recommendedName>
        <fullName evidence="4">RCC1-like domain-containing protein</fullName>
    </recommendedName>
</protein>
<feature type="domain" description="RCC1-like" evidence="4">
    <location>
        <begin position="155"/>
        <end position="376"/>
    </location>
</feature>